<dbReference type="AlphaFoldDB" id="A0A812ITK3"/>
<accession>A0A812ITK3</accession>
<dbReference type="EMBL" id="CAJNIZ010000745">
    <property type="protein sequence ID" value="CAE7173962.1"/>
    <property type="molecule type" value="Genomic_DNA"/>
</dbReference>
<sequence>MATGSLRSCPRLSTHSVRVGPPSQVITLQVVGALALLPVSAHLAAKNCIARPAFFAANLWLVGSARSLMLEVDKHSMLFVQCWGKHGGQRVEELTCVDRYSAFLTGANAASNAVVAKTGSRSFMMFSVVWLLMTTLGFSM</sequence>
<protein>
    <submittedName>
        <fullName evidence="1">Uncharacterized protein</fullName>
    </submittedName>
</protein>
<reference evidence="1" key="1">
    <citation type="submission" date="2021-02" db="EMBL/GenBank/DDBJ databases">
        <authorList>
            <person name="Dougan E. K."/>
            <person name="Rhodes N."/>
            <person name="Thang M."/>
            <person name="Chan C."/>
        </authorList>
    </citation>
    <scope>NUCLEOTIDE SEQUENCE</scope>
</reference>
<dbReference type="Proteomes" id="UP000649617">
    <property type="component" value="Unassembled WGS sequence"/>
</dbReference>
<organism evidence="1 2">
    <name type="scientific">Symbiodinium pilosum</name>
    <name type="common">Dinoflagellate</name>
    <dbReference type="NCBI Taxonomy" id="2952"/>
    <lineage>
        <taxon>Eukaryota</taxon>
        <taxon>Sar</taxon>
        <taxon>Alveolata</taxon>
        <taxon>Dinophyceae</taxon>
        <taxon>Suessiales</taxon>
        <taxon>Symbiodiniaceae</taxon>
        <taxon>Symbiodinium</taxon>
    </lineage>
</organism>
<comment type="caution">
    <text evidence="1">The sequence shown here is derived from an EMBL/GenBank/DDBJ whole genome shotgun (WGS) entry which is preliminary data.</text>
</comment>
<name>A0A812ITK3_SYMPI</name>
<keyword evidence="2" id="KW-1185">Reference proteome</keyword>
<gene>
    <name evidence="1" type="ORF">SPIL2461_LOCUS825</name>
</gene>
<evidence type="ECO:0000313" key="2">
    <source>
        <dbReference type="Proteomes" id="UP000649617"/>
    </source>
</evidence>
<evidence type="ECO:0000313" key="1">
    <source>
        <dbReference type="EMBL" id="CAE7173962.1"/>
    </source>
</evidence>
<proteinExistence type="predicted"/>